<feature type="region of interest" description="Disordered" evidence="1">
    <location>
        <begin position="51"/>
        <end position="79"/>
    </location>
</feature>
<evidence type="ECO:0000313" key="2">
    <source>
        <dbReference type="EMBL" id="CCB88305.1"/>
    </source>
</evidence>
<dbReference type="AlphaFoldDB" id="F8L6H0"/>
<proteinExistence type="predicted"/>
<reference key="1">
    <citation type="journal article" date="2011" name="Mol. Biol. Evol.">
        <title>Unity in variety -- the pan-genome of the Chlamydiae.</title>
        <authorList>
            <person name="Collingro A."/>
            <person name="Tischler P."/>
            <person name="Weinmaier T."/>
            <person name="Penz T."/>
            <person name="Heinz E."/>
            <person name="Brunham R.C."/>
            <person name="Read T.D."/>
            <person name="Bavoil P.M."/>
            <person name="Sachse K."/>
            <person name="Kahane S."/>
            <person name="Friedman M.G."/>
            <person name="Rattei T."/>
            <person name="Myers G.S.A."/>
            <person name="Horn M."/>
        </authorList>
    </citation>
    <scope>NUCLEOTIDE SEQUENCE</scope>
    <source>
        <strain>Z</strain>
    </source>
</reference>
<dbReference type="RefSeq" id="WP_013942772.1">
    <property type="nucleotide sequence ID" value="NC_015713.1"/>
</dbReference>
<gene>
    <name evidence="2" type="ordered locus">SNE_A04280</name>
</gene>
<keyword evidence="3" id="KW-1185">Reference proteome</keyword>
<organism evidence="2 3">
    <name type="scientific">Simkania negevensis (strain ATCC VR-1471 / DSM 27360 / Z)</name>
    <dbReference type="NCBI Taxonomy" id="331113"/>
    <lineage>
        <taxon>Bacteria</taxon>
        <taxon>Pseudomonadati</taxon>
        <taxon>Chlamydiota</taxon>
        <taxon>Chlamydiia</taxon>
        <taxon>Parachlamydiales</taxon>
        <taxon>Simkaniaceae</taxon>
        <taxon>Simkania</taxon>
    </lineage>
</organism>
<reference evidence="2 3" key="2">
    <citation type="journal article" date="2011" name="Mol. Biol. Evol.">
        <title>Unity in variety--the pan-genome of the Chlamydiae.</title>
        <authorList>
            <person name="Collingro A."/>
            <person name="Tischler P."/>
            <person name="Weinmaier T."/>
            <person name="Penz T."/>
            <person name="Heinz E."/>
            <person name="Brunham R.C."/>
            <person name="Read T.D."/>
            <person name="Bavoil P.M."/>
            <person name="Sachse K."/>
            <person name="Kahane S."/>
            <person name="Friedman M.G."/>
            <person name="Rattei T."/>
            <person name="Myers G.S."/>
            <person name="Horn M."/>
        </authorList>
    </citation>
    <scope>NUCLEOTIDE SEQUENCE [LARGE SCALE GENOMIC DNA]</scope>
    <source>
        <strain evidence="3">ATCC VR-1471 / Z</strain>
    </source>
</reference>
<dbReference type="Proteomes" id="UP000000496">
    <property type="component" value="Chromosome gsn.131"/>
</dbReference>
<dbReference type="STRING" id="331113.SNE_A04280"/>
<dbReference type="EMBL" id="FR872582">
    <property type="protein sequence ID" value="CCB88305.1"/>
    <property type="molecule type" value="Genomic_DNA"/>
</dbReference>
<sequence>MSNEIQKININSGINFISLTEQNKKKEANLSAIASLQSAIQAAAQIINQNDSTSASLSEPKTMMTTEEQISEDSNETSSSTFSFGGMDAVFEMEALLGLLQETYIEFAASNSENLVTMGSAIIDVLDDQYDKITKQLEKERKWDHMSFWDKLKCGFKLVFDTIEVASALTFSDSDAVKSSLKDIENNPVLGDVLKGLGYIAMAATVLVACATGNIELLALTLVFFSLTQSGALNSMTNEIAKGLEKAGLSESVAKVLSDVIVTLSFVIAGAGAGGIEMAIDDTSMTAADLAGEEGIEMVEMGVESVGETTANTTEEAGQKIGFNLKRAIGVGLNIGGQTLASTNIGMDLANVLPVSEKDKMKWMIALEVLVILSSIAATLGGGLMSASAEGESAISSQLKSLMSKMSGYVSEEYPQTFQKLSMNADSVMHIGRMMGTVANGLSGFYSIMLGKATIDRGDIQKKMKEWEGNIAILSSTLAQNQNMVQTNQKQEQTTLASFNSMTATYSDFAAPQLAVANEMLQG</sequence>
<evidence type="ECO:0000256" key="1">
    <source>
        <dbReference type="SAM" id="MobiDB-lite"/>
    </source>
</evidence>
<dbReference type="KEGG" id="sng:SNE_A04280"/>
<protein>
    <submittedName>
        <fullName evidence="2">Uncharacterized protein</fullName>
    </submittedName>
</protein>
<name>F8L6H0_SIMNZ</name>
<accession>F8L6H0</accession>
<feature type="compositionally biased region" description="Polar residues" evidence="1">
    <location>
        <begin position="51"/>
        <end position="68"/>
    </location>
</feature>
<dbReference type="HOGENOM" id="CLU_520625_0_0_0"/>
<evidence type="ECO:0000313" key="3">
    <source>
        <dbReference type="Proteomes" id="UP000000496"/>
    </source>
</evidence>